<gene>
    <name evidence="2" type="ORF">SAMN03080617_02293</name>
</gene>
<evidence type="ECO:0000313" key="3">
    <source>
        <dbReference type="Proteomes" id="UP000198756"/>
    </source>
</evidence>
<keyword evidence="2" id="KW-0808">Transferase</keyword>
<dbReference type="SUPFAM" id="SSF51161">
    <property type="entry name" value="Trimeric LpxA-like enzymes"/>
    <property type="match status" value="1"/>
</dbReference>
<keyword evidence="3" id="KW-1185">Reference proteome</keyword>
<proteinExistence type="inferred from homology"/>
<dbReference type="STRING" id="279824.SAMN03080617_02293"/>
<dbReference type="Gene3D" id="2.160.10.10">
    <property type="entry name" value="Hexapeptide repeat proteins"/>
    <property type="match status" value="1"/>
</dbReference>
<comment type="similarity">
    <text evidence="1">Belongs to the transferase hexapeptide repeat family.</text>
</comment>
<sequence length="181" mass="19598">MNRKEKLSNTPQELDLLKKLETLKGELDQMFKSDLNRSLPFNELLFDRWERAKKLGFGEGSSIYDSAYVFGNVQVGERTWIGPFTIIDGSGRLAIGSNCSISAGVQIYSHDTVRWAVSGGVEPYEYAPVSIGNNCYLGPNVVISSGVSLGDGCIVGANSFVNKSFPPGSKIAGNPAKELIT</sequence>
<dbReference type="EMBL" id="FMXE01000014">
    <property type="protein sequence ID" value="SDA78246.1"/>
    <property type="molecule type" value="Genomic_DNA"/>
</dbReference>
<dbReference type="InterPro" id="IPR011004">
    <property type="entry name" value="Trimer_LpxA-like_sf"/>
</dbReference>
<protein>
    <submittedName>
        <fullName evidence="2">Acetyltransferase (Isoleucine patch superfamily)</fullName>
    </submittedName>
</protein>
<name>A0A1G5Y7V0_9BACT</name>
<dbReference type="CDD" id="cd04647">
    <property type="entry name" value="LbH_MAT_like"/>
    <property type="match status" value="1"/>
</dbReference>
<dbReference type="InterPro" id="IPR050179">
    <property type="entry name" value="Trans_hexapeptide_repeat"/>
</dbReference>
<dbReference type="Proteomes" id="UP000198756">
    <property type="component" value="Unassembled WGS sequence"/>
</dbReference>
<accession>A0A1G5Y7V0</accession>
<organism evidence="2 3">
    <name type="scientific">Algoriphagus alkaliphilus</name>
    <dbReference type="NCBI Taxonomy" id="279824"/>
    <lineage>
        <taxon>Bacteria</taxon>
        <taxon>Pseudomonadati</taxon>
        <taxon>Bacteroidota</taxon>
        <taxon>Cytophagia</taxon>
        <taxon>Cytophagales</taxon>
        <taxon>Cyclobacteriaceae</taxon>
        <taxon>Algoriphagus</taxon>
    </lineage>
</organism>
<dbReference type="RefSeq" id="WP_217636662.1">
    <property type="nucleotide sequence ID" value="NZ_FMXE01000014.1"/>
</dbReference>
<dbReference type="Pfam" id="PF14602">
    <property type="entry name" value="Hexapep_2"/>
    <property type="match status" value="1"/>
</dbReference>
<evidence type="ECO:0000256" key="1">
    <source>
        <dbReference type="ARBA" id="ARBA00007274"/>
    </source>
</evidence>
<reference evidence="3" key="1">
    <citation type="submission" date="2016-10" db="EMBL/GenBank/DDBJ databases">
        <authorList>
            <person name="Varghese N."/>
            <person name="Submissions S."/>
        </authorList>
    </citation>
    <scope>NUCLEOTIDE SEQUENCE [LARGE SCALE GENOMIC DNA]</scope>
    <source>
        <strain evidence="3">DSM 22703</strain>
    </source>
</reference>
<dbReference type="InterPro" id="IPR001451">
    <property type="entry name" value="Hexapep"/>
</dbReference>
<evidence type="ECO:0000313" key="2">
    <source>
        <dbReference type="EMBL" id="SDA78246.1"/>
    </source>
</evidence>
<dbReference type="PANTHER" id="PTHR43300">
    <property type="entry name" value="ACETYLTRANSFERASE"/>
    <property type="match status" value="1"/>
</dbReference>
<dbReference type="PANTHER" id="PTHR43300:SF11">
    <property type="entry name" value="ACETYLTRANSFERASE RV3034C-RELATED"/>
    <property type="match status" value="1"/>
</dbReference>
<dbReference type="AlphaFoldDB" id="A0A1G5Y7V0"/>
<dbReference type="GO" id="GO:0016740">
    <property type="term" value="F:transferase activity"/>
    <property type="evidence" value="ECO:0007669"/>
    <property type="project" value="UniProtKB-KW"/>
</dbReference>